<dbReference type="eggNOG" id="ENOG50304W5">
    <property type="taxonomic scope" value="Bacteria"/>
</dbReference>
<reference evidence="1 2" key="1">
    <citation type="journal article" date="2004" name="Nucleic Acids Res.">
        <title>Thermoadaptation trait revealed by the genome sequence of thermophilic Geobacillus kaustophilus.</title>
        <authorList>
            <person name="Takami H."/>
            <person name="Takaki Y."/>
            <person name="Chee G.J."/>
            <person name="Nishi S."/>
            <person name="Shimamura S."/>
            <person name="Suzuki H."/>
            <person name="Matsui S."/>
            <person name="Uchiyama I."/>
        </authorList>
    </citation>
    <scope>NUCLEOTIDE SEQUENCE [LARGE SCALE GENOMIC DNA]</scope>
    <source>
        <strain evidence="1 2">HTA426</strain>
    </source>
</reference>
<dbReference type="HOGENOM" id="CLU_603769_0_0_9"/>
<gene>
    <name evidence="1" type="ordered locus">GK2356</name>
</gene>
<accession>Q5KXE5</accession>
<sequence length="453" mass="51574">MGLFLRKKLCFFFPFVFKFLPFSLVQRAGFSDDQPNRMAFIRRGGFPHSIRGAVFLCQDERIAPRRVLGIGLGQRRFDDPKRSRAARDQKGVGGFRLRQGAARHGGRIGHVNPFVFDSRAFKLFFHPCQHERIPCLIGQMAVVHISVKRKAVLIADQPESHLFLPTMMPIVAIGDFQAFGRVRFVRTIYRLIGRIGMKHPKREVFLLVDLHKTSRRDVMDVGLIQAIQMARQSVVIEPRGVKSRTDQLGQIDLMRPSFQVNERLPAVKDIVDDGLNGMARSGLALRIDRNEMVNQLGEAKLLEYGTYYIQIGTVIDRIDWNAHGVKTPSLSLCFKDSFDARRKKILPIFVGRVRNVSSIVPITALSMQLKNGQRACPKAAGHKKTAARSCGAGRLGSRRRFLINRLPVALNFPPDRFVQRVEKSTSHNEHSLHRKTQNWPKIVIMTIQFSYYL</sequence>
<proteinExistence type="predicted"/>
<organism evidence="1 2">
    <name type="scientific">Geobacillus kaustophilus (strain HTA426)</name>
    <dbReference type="NCBI Taxonomy" id="235909"/>
    <lineage>
        <taxon>Bacteria</taxon>
        <taxon>Bacillati</taxon>
        <taxon>Bacillota</taxon>
        <taxon>Bacilli</taxon>
        <taxon>Bacillales</taxon>
        <taxon>Anoxybacillaceae</taxon>
        <taxon>Geobacillus</taxon>
        <taxon>Geobacillus thermoleovorans group</taxon>
    </lineage>
</organism>
<keyword evidence="2" id="KW-1185">Reference proteome</keyword>
<dbReference type="KEGG" id="gka:GK2356"/>
<evidence type="ECO:0000313" key="2">
    <source>
        <dbReference type="Proteomes" id="UP000001172"/>
    </source>
</evidence>
<dbReference type="Proteomes" id="UP000001172">
    <property type="component" value="Chromosome"/>
</dbReference>
<name>Q5KXE5_GEOKA</name>
<protein>
    <submittedName>
        <fullName evidence="1">Uncharacterized protein</fullName>
    </submittedName>
</protein>
<dbReference type="STRING" id="235909.GK2356"/>
<evidence type="ECO:0000313" key="1">
    <source>
        <dbReference type="EMBL" id="BAD76641.1"/>
    </source>
</evidence>
<dbReference type="AlphaFoldDB" id="Q5KXE5"/>
<dbReference type="EMBL" id="BA000043">
    <property type="protein sequence ID" value="BAD76641.1"/>
    <property type="molecule type" value="Genomic_DNA"/>
</dbReference>